<dbReference type="OrthoDB" id="1748577at2759"/>
<organism evidence="9 10">
    <name type="scientific">Vitrella brassicaformis (strain CCMP3155)</name>
    <dbReference type="NCBI Taxonomy" id="1169540"/>
    <lineage>
        <taxon>Eukaryota</taxon>
        <taxon>Sar</taxon>
        <taxon>Alveolata</taxon>
        <taxon>Colpodellida</taxon>
        <taxon>Vitrellaceae</taxon>
        <taxon>Vitrella</taxon>
    </lineage>
</organism>
<gene>
    <name evidence="9" type="ORF">Vbra_14007</name>
</gene>
<evidence type="ECO:0000313" key="9">
    <source>
        <dbReference type="EMBL" id="CEM04277.1"/>
    </source>
</evidence>
<dbReference type="InterPro" id="IPR017998">
    <property type="entry name" value="Chaperone_TCP-1"/>
</dbReference>
<dbReference type="InParanoid" id="A0A0G4EZ61"/>
<protein>
    <recommendedName>
        <fullName evidence="7">CCT-theta</fullName>
    </recommendedName>
</protein>
<comment type="subcellular location">
    <subcellularLocation>
        <location evidence="1">Cytoplasm</location>
    </subcellularLocation>
</comment>
<dbReference type="Gene3D" id="1.10.560.10">
    <property type="entry name" value="GroEL-like equatorial domain"/>
    <property type="match status" value="1"/>
</dbReference>
<dbReference type="GO" id="GO:0140662">
    <property type="term" value="F:ATP-dependent protein folding chaperone"/>
    <property type="evidence" value="ECO:0007669"/>
    <property type="project" value="InterPro"/>
</dbReference>
<dbReference type="FunFam" id="3.50.7.10:FF:000008">
    <property type="entry name" value="T-complex protein 1 subunit theta"/>
    <property type="match status" value="1"/>
</dbReference>
<keyword evidence="5 8" id="KW-0067">ATP-binding</keyword>
<dbReference type="PROSITE" id="PS00750">
    <property type="entry name" value="TCP1_1"/>
    <property type="match status" value="1"/>
</dbReference>
<dbReference type="FunCoup" id="A0A0G4EZ61">
    <property type="interactions" value="561"/>
</dbReference>
<dbReference type="InterPro" id="IPR002423">
    <property type="entry name" value="Cpn60/GroEL/TCP-1"/>
</dbReference>
<dbReference type="OMA" id="WGLKYAV"/>
<accession>A0A0G4EZ61</accession>
<name>A0A0G4EZ61_VITBC</name>
<dbReference type="InterPro" id="IPR002194">
    <property type="entry name" value="Chaperonin_TCP-1_CS"/>
</dbReference>
<evidence type="ECO:0000256" key="7">
    <source>
        <dbReference type="ARBA" id="ARBA00029602"/>
    </source>
</evidence>
<dbReference type="GO" id="GO:0005737">
    <property type="term" value="C:cytoplasm"/>
    <property type="evidence" value="ECO:0007669"/>
    <property type="project" value="UniProtKB-SubCell"/>
</dbReference>
<dbReference type="PhylomeDB" id="A0A0G4EZ61"/>
<evidence type="ECO:0000256" key="3">
    <source>
        <dbReference type="ARBA" id="ARBA00022490"/>
    </source>
</evidence>
<keyword evidence="10" id="KW-1185">Reference proteome</keyword>
<proteinExistence type="inferred from homology"/>
<dbReference type="GO" id="GO:0016887">
    <property type="term" value="F:ATP hydrolysis activity"/>
    <property type="evidence" value="ECO:0007669"/>
    <property type="project" value="InterPro"/>
</dbReference>
<evidence type="ECO:0000256" key="8">
    <source>
        <dbReference type="RuleBase" id="RU004187"/>
    </source>
</evidence>
<dbReference type="VEuPathDB" id="CryptoDB:Vbra_14007"/>
<dbReference type="STRING" id="1169540.A0A0G4EZ61"/>
<evidence type="ECO:0000256" key="6">
    <source>
        <dbReference type="ARBA" id="ARBA00023186"/>
    </source>
</evidence>
<dbReference type="InterPro" id="IPR027410">
    <property type="entry name" value="TCP-1-like_intermed_sf"/>
</dbReference>
<dbReference type="Gene3D" id="3.30.260.10">
    <property type="entry name" value="TCP-1-like chaperonin intermediate domain"/>
    <property type="match status" value="1"/>
</dbReference>
<dbReference type="SUPFAM" id="SSF48592">
    <property type="entry name" value="GroEL equatorial domain-like"/>
    <property type="match status" value="1"/>
</dbReference>
<dbReference type="SUPFAM" id="SSF54849">
    <property type="entry name" value="GroEL-intermediate domain like"/>
    <property type="match status" value="1"/>
</dbReference>
<dbReference type="Proteomes" id="UP000041254">
    <property type="component" value="Unassembled WGS sequence"/>
</dbReference>
<keyword evidence="4 8" id="KW-0547">Nucleotide-binding</keyword>
<dbReference type="PANTHER" id="PTHR11353">
    <property type="entry name" value="CHAPERONIN"/>
    <property type="match status" value="1"/>
</dbReference>
<dbReference type="Gene3D" id="3.50.7.10">
    <property type="entry name" value="GroEL"/>
    <property type="match status" value="1"/>
</dbReference>
<reference evidence="9 10" key="1">
    <citation type="submission" date="2014-11" db="EMBL/GenBank/DDBJ databases">
        <authorList>
            <person name="Zhu J."/>
            <person name="Qi W."/>
            <person name="Song R."/>
        </authorList>
    </citation>
    <scope>NUCLEOTIDE SEQUENCE [LARGE SCALE GENOMIC DNA]</scope>
</reference>
<dbReference type="CDD" id="cd03341">
    <property type="entry name" value="TCP1_theta"/>
    <property type="match status" value="1"/>
</dbReference>
<evidence type="ECO:0000313" key="10">
    <source>
        <dbReference type="Proteomes" id="UP000041254"/>
    </source>
</evidence>
<dbReference type="EMBL" id="CDMY01000349">
    <property type="protein sequence ID" value="CEM04277.1"/>
    <property type="molecule type" value="Genomic_DNA"/>
</dbReference>
<evidence type="ECO:0000256" key="1">
    <source>
        <dbReference type="ARBA" id="ARBA00004496"/>
    </source>
</evidence>
<comment type="similarity">
    <text evidence="2 8">Belongs to the TCP-1 chaperonin family.</text>
</comment>
<evidence type="ECO:0000256" key="5">
    <source>
        <dbReference type="ARBA" id="ARBA00022840"/>
    </source>
</evidence>
<dbReference type="NCBIfam" id="TIGR02346">
    <property type="entry name" value="chap_CCT_theta"/>
    <property type="match status" value="1"/>
</dbReference>
<sequence length="545" mass="58310">MFSSPQGLAALLKEGGRHFTGIDEATLKNIQACQSLATITKTSLGPNSMNKLIISHIDKHYVTSDAATMVNELEVVHPAAKLVVMASKMQEEEYGDGTNLTVVMAGELLIMAENLLKQGLHTSDVIKGYEMAIKKALQILEGCVCWSVKDPTIVEELRKGVRTSLSSKQLGIEDQLAQLVAEAAVKAMPRSVSDFNVDNIRVCKLQGGSLSDSHVISGMVHGRDATGSVKHKQGELKVCVLSCGIEFTGTETKGTVLLHNAEELLNFTKKEEQKMEETIRAVRDAGVEVIVSGGNISDIAQHFCNKYDILTVKVQSKFELRRLCRTLGAAAMVRLGAPLPDELGTAEYVSVEEIGSSKVTVIRASGSRVATIVLRGATPNVLDEVERAIDDAVNCVRSITRDRRFVPGAGATEVEIAHQLQQFGATVSGLDQYAVLKFGEALEAVPRILSDNAGQDATNVLTALYAAHQEGRKNTGVNVEGGAGSGAEATIDAVEHGIFDHHDTKAWAMKLATDAAITVLRVDQIIMAKPAGGPKPGEQGPPDEE</sequence>
<evidence type="ECO:0000256" key="2">
    <source>
        <dbReference type="ARBA" id="ARBA00008020"/>
    </source>
</evidence>
<dbReference type="GO" id="GO:0051082">
    <property type="term" value="F:unfolded protein binding"/>
    <property type="evidence" value="ECO:0007669"/>
    <property type="project" value="InterPro"/>
</dbReference>
<dbReference type="SUPFAM" id="SSF52029">
    <property type="entry name" value="GroEL apical domain-like"/>
    <property type="match status" value="1"/>
</dbReference>
<dbReference type="PRINTS" id="PR00304">
    <property type="entry name" value="TCOMPLEXTCP1"/>
</dbReference>
<dbReference type="InterPro" id="IPR027409">
    <property type="entry name" value="GroEL-like_apical_dom_sf"/>
</dbReference>
<dbReference type="GO" id="GO:0005524">
    <property type="term" value="F:ATP binding"/>
    <property type="evidence" value="ECO:0007669"/>
    <property type="project" value="UniProtKB-KW"/>
</dbReference>
<dbReference type="InterPro" id="IPR027413">
    <property type="entry name" value="GROEL-like_equatorial_sf"/>
</dbReference>
<keyword evidence="3" id="KW-0963">Cytoplasm</keyword>
<dbReference type="InterPro" id="IPR012721">
    <property type="entry name" value="Chap_CCT_theta"/>
</dbReference>
<dbReference type="AlphaFoldDB" id="A0A0G4EZ61"/>
<keyword evidence="6 8" id="KW-0143">Chaperone</keyword>
<evidence type="ECO:0000256" key="4">
    <source>
        <dbReference type="ARBA" id="ARBA00022741"/>
    </source>
</evidence>
<dbReference type="Pfam" id="PF00118">
    <property type="entry name" value="Cpn60_TCP1"/>
    <property type="match status" value="1"/>
</dbReference>